<protein>
    <submittedName>
        <fullName evidence="2">Uncharacterized protein</fullName>
    </submittedName>
</protein>
<dbReference type="AlphaFoldDB" id="A0A8H3IFG5"/>
<organism evidence="2 3">
    <name type="scientific">Imshaugia aleurites</name>
    <dbReference type="NCBI Taxonomy" id="172621"/>
    <lineage>
        <taxon>Eukaryota</taxon>
        <taxon>Fungi</taxon>
        <taxon>Dikarya</taxon>
        <taxon>Ascomycota</taxon>
        <taxon>Pezizomycotina</taxon>
        <taxon>Lecanoromycetes</taxon>
        <taxon>OSLEUM clade</taxon>
        <taxon>Lecanoromycetidae</taxon>
        <taxon>Lecanorales</taxon>
        <taxon>Lecanorineae</taxon>
        <taxon>Parmeliaceae</taxon>
        <taxon>Imshaugia</taxon>
    </lineage>
</organism>
<evidence type="ECO:0000313" key="2">
    <source>
        <dbReference type="EMBL" id="CAF9916613.1"/>
    </source>
</evidence>
<gene>
    <name evidence="2" type="ORF">IMSHALPRED_003247</name>
</gene>
<feature type="coiled-coil region" evidence="1">
    <location>
        <begin position="128"/>
        <end position="160"/>
    </location>
</feature>
<evidence type="ECO:0000313" key="3">
    <source>
        <dbReference type="Proteomes" id="UP000664534"/>
    </source>
</evidence>
<proteinExistence type="predicted"/>
<keyword evidence="3" id="KW-1185">Reference proteome</keyword>
<name>A0A8H3IFG5_9LECA</name>
<comment type="caution">
    <text evidence="2">The sequence shown here is derived from an EMBL/GenBank/DDBJ whole genome shotgun (WGS) entry which is preliminary data.</text>
</comment>
<dbReference type="Proteomes" id="UP000664534">
    <property type="component" value="Unassembled WGS sequence"/>
</dbReference>
<sequence length="417" mass="47171">MDSGVSACSQGPIVEAPGSIHYPESSVAERLGTHPFWSSAKAKALEDSPAYTDGTNRVISANDGTKDCLALLLTPNLVAALNQMTHDIRALQRKDGALKKLASEIIGLARQADNVSAVFGNPRYRDRAEEMQLALEILQLKRQEAEERRSQILIEQANVENSLKAARCQSQTMFEEALLEACLLDPREPGSPRILHDEDDADVSVGEISDAPSIYEGTEPTPEQESLREARMDVVESYETLRTHQAAFDDRRGDYERKLAGFQRCGSKCEDTRTRFDHRHIQHVQNLTRGLVLAEQGYRTAKARARALESPADPHGFNSDFGCLVDDGHRRREDVCSEPDVDRERIEGWMCGVLPENDVDVWENRECLDEWNARPVEIMDSISLIDHEEYVDEIEYWKEHCRGLREEMFGRRHVLEI</sequence>
<keyword evidence="1" id="KW-0175">Coiled coil</keyword>
<accession>A0A8H3IFG5</accession>
<dbReference type="EMBL" id="CAJPDT010000017">
    <property type="protein sequence ID" value="CAF9916613.1"/>
    <property type="molecule type" value="Genomic_DNA"/>
</dbReference>
<dbReference type="OrthoDB" id="5391053at2759"/>
<reference evidence="2" key="1">
    <citation type="submission" date="2021-03" db="EMBL/GenBank/DDBJ databases">
        <authorList>
            <person name="Tagirdzhanova G."/>
        </authorList>
    </citation>
    <scope>NUCLEOTIDE SEQUENCE</scope>
</reference>
<evidence type="ECO:0000256" key="1">
    <source>
        <dbReference type="SAM" id="Coils"/>
    </source>
</evidence>